<reference evidence="9 10" key="1">
    <citation type="journal article" date="2018" name="Mol. Biol. Evol.">
        <title>Analysis of the draft genome of the red seaweed Gracilariopsis chorda provides insights into genome size evolution in Rhodophyta.</title>
        <authorList>
            <person name="Lee J."/>
            <person name="Yang E.C."/>
            <person name="Graf L."/>
            <person name="Yang J.H."/>
            <person name="Qiu H."/>
            <person name="Zel Zion U."/>
            <person name="Chan C.X."/>
            <person name="Stephens T.G."/>
            <person name="Weber A.P.M."/>
            <person name="Boo G.H."/>
            <person name="Boo S.M."/>
            <person name="Kim K.M."/>
            <person name="Shin Y."/>
            <person name="Jung M."/>
            <person name="Lee S.J."/>
            <person name="Yim H.S."/>
            <person name="Lee J.H."/>
            <person name="Bhattacharya D."/>
            <person name="Yoon H.S."/>
        </authorList>
    </citation>
    <scope>NUCLEOTIDE SEQUENCE [LARGE SCALE GENOMIC DNA]</scope>
    <source>
        <strain evidence="9 10">SKKU-2015</strain>
        <tissue evidence="9">Whole body</tissue>
    </source>
</reference>
<comment type="subcellular location">
    <subcellularLocation>
        <location evidence="2">Cytoplasm</location>
    </subcellularLocation>
    <subcellularLocation>
        <location evidence="1">Nucleus</location>
    </subcellularLocation>
</comment>
<dbReference type="GO" id="GO:0006606">
    <property type="term" value="P:protein import into nucleus"/>
    <property type="evidence" value="ECO:0007669"/>
    <property type="project" value="TreeGrafter"/>
</dbReference>
<accession>A0A2V3ITN0</accession>
<evidence type="ECO:0000256" key="2">
    <source>
        <dbReference type="ARBA" id="ARBA00004496"/>
    </source>
</evidence>
<dbReference type="SUPFAM" id="SSF48371">
    <property type="entry name" value="ARM repeat"/>
    <property type="match status" value="1"/>
</dbReference>
<dbReference type="PANTHER" id="PTHR10997">
    <property type="entry name" value="IMPORTIN-7, 8, 11"/>
    <property type="match status" value="1"/>
</dbReference>
<evidence type="ECO:0000256" key="6">
    <source>
        <dbReference type="ARBA" id="ARBA00022927"/>
    </source>
</evidence>
<evidence type="ECO:0000259" key="8">
    <source>
        <dbReference type="PROSITE" id="PS50166"/>
    </source>
</evidence>
<dbReference type="GO" id="GO:0006611">
    <property type="term" value="P:protein export from nucleus"/>
    <property type="evidence" value="ECO:0007669"/>
    <property type="project" value="TreeGrafter"/>
</dbReference>
<gene>
    <name evidence="9" type="ORF">BWQ96_04784</name>
</gene>
<dbReference type="STRING" id="448386.A0A2V3ITN0"/>
<evidence type="ECO:0000256" key="5">
    <source>
        <dbReference type="ARBA" id="ARBA00022490"/>
    </source>
</evidence>
<dbReference type="PROSITE" id="PS50166">
    <property type="entry name" value="IMPORTIN_B_NT"/>
    <property type="match status" value="1"/>
</dbReference>
<dbReference type="GO" id="GO:0031267">
    <property type="term" value="F:small GTPase binding"/>
    <property type="evidence" value="ECO:0007669"/>
    <property type="project" value="InterPro"/>
</dbReference>
<sequence length="992" mass="112301">MADLQALVAAISKTLSPIQAERRAAEAYLEGQSSSPAVINGLLQIISTKSTSTYVQQATAVYLKNHIAKTYANPEWENASVTERETLKGAIVGILLSSQPLIRRQLGEALATIAENEYPRLWPNLVPQLASALTEILSNALNKQKGKDMIPVVDWQKLQGILETLVAVFDRYPERERSNELYTEINYSLKHVQEHVKALFSVFVTVIYDGIEHMQPSVIQVVFENAALLCKMFYCLSWQDFPEYFEDNMQALMTGVQQLLVFESETVDAIGGDEYSPSCQLQASVLEVINLYAAKFDEDFRPYLQKYLEDTWALLVRRGKSTRYDTVAINGMKFLTIISRGPDHKHYESEKVLSEICKSIIIPNMLLREDDIDLFEDNPTEYLRRDMEGSDLGTRRQSAMELVKGLCMYYEKPVTTILSAYVKEMLDNGNDWYKQDAALYIVTALGWRSGTATEGATETSSLINVMQFFESFVLPRLVESANEPKQLQTPIFTADLVKYAMSFRNQISPEGCMKIAGICGKLLEAKEPIVRTYAASCIERILAMKKEIEQPMVNGDSTKQAQRKVSRLGRDEVKAMLPTFLPTAILAMRDSQQGNEYLMRLVLRFCSVSKDLMAPYIPELLPVLVEILKAVTANPANPHFNHYLFESIAALIRFNANPNSIAMFEKPLMDPLCNILVADVSEFGPYVFQIFSQLMLAHDVNLPETYDSLLGPLLTPPMWERRPYIPGMTQFIDSYIRRAKDRLKNKRQLEQVLGIVQKLLATKATDHHATHLLTTLFEIYDFSVLSNYVETIFRLLMVRLHAGKTTKLVRNLICCLSTFVLRFGVETMRKGFDSVQTNVLGQLLQQVWIPEVPTIRNPFQRRLCAVALTEIACGSDLCTRPPYIEIWPYLLEANVALTEGIVLDQEEGEDEDDEKLGPLGVAEVYAAAHYELNWGVSTKPTLSPLVADKEPQNVLATKVSEFMRMYNELFDPIVRGKMGEQAKRAIMSYMKQ</sequence>
<dbReference type="InterPro" id="IPR013713">
    <property type="entry name" value="XPO2_central"/>
</dbReference>
<organism evidence="9 10">
    <name type="scientific">Gracilariopsis chorda</name>
    <dbReference type="NCBI Taxonomy" id="448386"/>
    <lineage>
        <taxon>Eukaryota</taxon>
        <taxon>Rhodophyta</taxon>
        <taxon>Florideophyceae</taxon>
        <taxon>Rhodymeniophycidae</taxon>
        <taxon>Gracilariales</taxon>
        <taxon>Gracilariaceae</taxon>
        <taxon>Gracilariopsis</taxon>
    </lineage>
</organism>
<dbReference type="Pfam" id="PF08506">
    <property type="entry name" value="Cse1"/>
    <property type="match status" value="1"/>
</dbReference>
<dbReference type="EMBL" id="NBIV01000060">
    <property type="protein sequence ID" value="PXF45486.1"/>
    <property type="molecule type" value="Genomic_DNA"/>
</dbReference>
<keyword evidence="4" id="KW-0813">Transport</keyword>
<evidence type="ECO:0000256" key="4">
    <source>
        <dbReference type="ARBA" id="ARBA00022448"/>
    </source>
</evidence>
<dbReference type="Gene3D" id="1.25.10.10">
    <property type="entry name" value="Leucine-rich Repeat Variant"/>
    <property type="match status" value="1"/>
</dbReference>
<dbReference type="OrthoDB" id="3268246at2759"/>
<dbReference type="Pfam" id="PF03810">
    <property type="entry name" value="IBN_N"/>
    <property type="match status" value="1"/>
</dbReference>
<feature type="domain" description="Importin N-terminal" evidence="8">
    <location>
        <begin position="25"/>
        <end position="97"/>
    </location>
</feature>
<evidence type="ECO:0000256" key="3">
    <source>
        <dbReference type="ARBA" id="ARBA00008669"/>
    </source>
</evidence>
<dbReference type="Proteomes" id="UP000247409">
    <property type="component" value="Unassembled WGS sequence"/>
</dbReference>
<keyword evidence="7" id="KW-0539">Nucleus</keyword>
<protein>
    <submittedName>
        <fullName evidence="9">Exportin-2</fullName>
    </submittedName>
</protein>
<comment type="caution">
    <text evidence="9">The sequence shown here is derived from an EMBL/GenBank/DDBJ whole genome shotgun (WGS) entry which is preliminary data.</text>
</comment>
<name>A0A2V3ITN0_9FLOR</name>
<keyword evidence="6" id="KW-0653">Protein transport</keyword>
<dbReference type="InterPro" id="IPR016024">
    <property type="entry name" value="ARM-type_fold"/>
</dbReference>
<dbReference type="AlphaFoldDB" id="A0A2V3ITN0"/>
<dbReference type="InterPro" id="IPR001494">
    <property type="entry name" value="Importin-beta_N"/>
</dbReference>
<dbReference type="InterPro" id="IPR011989">
    <property type="entry name" value="ARM-like"/>
</dbReference>
<dbReference type="GO" id="GO:0005829">
    <property type="term" value="C:cytosol"/>
    <property type="evidence" value="ECO:0007669"/>
    <property type="project" value="TreeGrafter"/>
</dbReference>
<dbReference type="InterPro" id="IPR005043">
    <property type="entry name" value="XPO2_C"/>
</dbReference>
<dbReference type="GO" id="GO:0005635">
    <property type="term" value="C:nuclear envelope"/>
    <property type="evidence" value="ECO:0007669"/>
    <property type="project" value="TreeGrafter"/>
</dbReference>
<dbReference type="Pfam" id="PF03378">
    <property type="entry name" value="CAS_CSE1"/>
    <property type="match status" value="1"/>
</dbReference>
<dbReference type="PANTHER" id="PTHR10997:SF8">
    <property type="entry name" value="EXPORTIN-2"/>
    <property type="match status" value="1"/>
</dbReference>
<proteinExistence type="inferred from homology"/>
<evidence type="ECO:0000256" key="1">
    <source>
        <dbReference type="ARBA" id="ARBA00004123"/>
    </source>
</evidence>
<evidence type="ECO:0000313" key="10">
    <source>
        <dbReference type="Proteomes" id="UP000247409"/>
    </source>
</evidence>
<evidence type="ECO:0000313" key="9">
    <source>
        <dbReference type="EMBL" id="PXF45486.1"/>
    </source>
</evidence>
<dbReference type="SMART" id="SM00913">
    <property type="entry name" value="IBN_N"/>
    <property type="match status" value="1"/>
</dbReference>
<dbReference type="GO" id="GO:0005049">
    <property type="term" value="F:nuclear export signal receptor activity"/>
    <property type="evidence" value="ECO:0007669"/>
    <property type="project" value="TreeGrafter"/>
</dbReference>
<keyword evidence="5" id="KW-0963">Cytoplasm</keyword>
<keyword evidence="10" id="KW-1185">Reference proteome</keyword>
<comment type="similarity">
    <text evidence="3">Belongs to the XPO2/CSE1 family.</text>
</comment>
<evidence type="ECO:0000256" key="7">
    <source>
        <dbReference type="ARBA" id="ARBA00023242"/>
    </source>
</evidence>